<name>A0A853L0X8_9PROT</name>
<protein>
    <submittedName>
        <fullName evidence="1">Uncharacterized protein</fullName>
    </submittedName>
</protein>
<dbReference type="EMBL" id="JPVZ01000003">
    <property type="protein sequence ID" value="OAZ10338.1"/>
    <property type="molecule type" value="Genomic_DNA"/>
</dbReference>
<comment type="caution">
    <text evidence="1">The sequence shown here is derived from an EMBL/GenBank/DDBJ whole genome shotgun (WGS) entry which is preliminary data.</text>
</comment>
<gene>
    <name evidence="1" type="ORF">TH4_08860</name>
</gene>
<dbReference type="AlphaFoldDB" id="A0A853L0X8"/>
<evidence type="ECO:0000313" key="2">
    <source>
        <dbReference type="Proteomes" id="UP000094009"/>
    </source>
</evidence>
<dbReference type="RefSeq" id="WP_064780685.1">
    <property type="nucleotide sequence ID" value="NZ_JPVZ01000003.1"/>
</dbReference>
<dbReference type="Proteomes" id="UP000094009">
    <property type="component" value="Unassembled WGS sequence"/>
</dbReference>
<reference evidence="1 2" key="1">
    <citation type="submission" date="2014-07" db="EMBL/GenBank/DDBJ databases">
        <title>Draft genome sequence of Thalassospira tepidiphila 1-1B.</title>
        <authorList>
            <person name="Lai Q."/>
            <person name="Shao Z."/>
        </authorList>
    </citation>
    <scope>NUCLEOTIDE SEQUENCE [LARGE SCALE GENOMIC DNA]</scope>
    <source>
        <strain evidence="1 2">MCCC 1A03514</strain>
    </source>
</reference>
<accession>A0A853L0X8</accession>
<sequence>MAGFRLTKDNCDDIGFAKSCLLAGVVTFDEFKQWLFWVIENESEVPAYFWDIIDLQESYEFKPLQLMGFNPYWLHKDDENAALDGIGFKRWSNFASDSRSRTEALQKLAENPHVEKRFRAAFPFIEL</sequence>
<organism evidence="1 2">
    <name type="scientific">Thalassospira tepidiphila MCCC 1A03514</name>
    <dbReference type="NCBI Taxonomy" id="1177930"/>
    <lineage>
        <taxon>Bacteria</taxon>
        <taxon>Pseudomonadati</taxon>
        <taxon>Pseudomonadota</taxon>
        <taxon>Alphaproteobacteria</taxon>
        <taxon>Rhodospirillales</taxon>
        <taxon>Thalassospiraceae</taxon>
        <taxon>Thalassospira</taxon>
    </lineage>
</organism>
<proteinExistence type="predicted"/>
<evidence type="ECO:0000313" key="1">
    <source>
        <dbReference type="EMBL" id="OAZ10338.1"/>
    </source>
</evidence>